<sequence length="511" mass="55005">MRRAFLLKTVAVAALFSGFSAPVVAQQEEPLSAIDWLSETVVTPQTAPNSDVTDSAAIEEIETSPLGQPSRDGVGLLPVSVTGFPRELWGPTPSEDLARALLSQPVETYPALQALLMKLLLAEVSPPSDTDPRAVLFQARIDKLLDIGALDQAASLMEITGTESAEMFRRYFDIALLIGVETAACENLQNTATMAPTLPARVFCLARTGDWNAAALTLETGRALGYISEEEDELLARFLDPELFEGADELPLIARPSPLTFRLYEAIGEPIPTTHLPRAFAQTDLNKNNGWRARLQAAEKLAASGAVADNVLFPLYTDRKPPASGGLWDRVAAVQNFDDALRAKDTAGVALTLPKAQSAMAEASLLTPFARYYTPLLAPLLLDPETARTRFHLGLLTDDYETVALQYAPDTAEDRFLVDLAKGMPKLHGLSSSKARAIVDGFNTLTPPPAEAAMLKNGEIGRAILSAMTLFERGSTGDPDDIAAGLTTLRALGLEDVARRAALQLMLLERS</sequence>
<gene>
    <name evidence="2" type="ORF">OH136_06975</name>
</gene>
<proteinExistence type="predicted"/>
<reference evidence="2" key="1">
    <citation type="submission" date="2022-10" db="EMBL/GenBank/DDBJ databases">
        <authorList>
            <person name="Yue Y."/>
        </authorList>
    </citation>
    <scope>NUCLEOTIDE SEQUENCE</scope>
    <source>
        <strain evidence="2">Z654</strain>
    </source>
</reference>
<evidence type="ECO:0000256" key="1">
    <source>
        <dbReference type="SAM" id="SignalP"/>
    </source>
</evidence>
<accession>A0AAE3J1A0</accession>
<dbReference type="EMBL" id="JAOYFC010000001">
    <property type="protein sequence ID" value="MCV6824296.1"/>
    <property type="molecule type" value="Genomic_DNA"/>
</dbReference>
<protein>
    <submittedName>
        <fullName evidence="2">Uncharacterized protein</fullName>
    </submittedName>
</protein>
<comment type="caution">
    <text evidence="2">The sequence shown here is derived from an EMBL/GenBank/DDBJ whole genome shotgun (WGS) entry which is preliminary data.</text>
</comment>
<evidence type="ECO:0000313" key="3">
    <source>
        <dbReference type="Proteomes" id="UP001208041"/>
    </source>
</evidence>
<feature type="chain" id="PRO_5042062763" evidence="1">
    <location>
        <begin position="26"/>
        <end position="511"/>
    </location>
</feature>
<keyword evidence="3" id="KW-1185">Reference proteome</keyword>
<feature type="signal peptide" evidence="1">
    <location>
        <begin position="1"/>
        <end position="25"/>
    </location>
</feature>
<dbReference type="Proteomes" id="UP001208041">
    <property type="component" value="Unassembled WGS sequence"/>
</dbReference>
<name>A0AAE3J1A0_9RHOB</name>
<dbReference type="AlphaFoldDB" id="A0AAE3J1A0"/>
<dbReference type="RefSeq" id="WP_263953108.1">
    <property type="nucleotide sequence ID" value="NZ_JAOYFC010000001.1"/>
</dbReference>
<evidence type="ECO:0000313" key="2">
    <source>
        <dbReference type="EMBL" id="MCV6824296.1"/>
    </source>
</evidence>
<keyword evidence="1" id="KW-0732">Signal</keyword>
<organism evidence="2 3">
    <name type="scientific">Halocynthiibacter halioticoli</name>
    <dbReference type="NCBI Taxonomy" id="2986804"/>
    <lineage>
        <taxon>Bacteria</taxon>
        <taxon>Pseudomonadati</taxon>
        <taxon>Pseudomonadota</taxon>
        <taxon>Alphaproteobacteria</taxon>
        <taxon>Rhodobacterales</taxon>
        <taxon>Paracoccaceae</taxon>
        <taxon>Halocynthiibacter</taxon>
    </lineage>
</organism>